<protein>
    <submittedName>
        <fullName evidence="2">Uncharacterized protein</fullName>
    </submittedName>
</protein>
<evidence type="ECO:0000313" key="2">
    <source>
        <dbReference type="WBParaSite" id="maker-PairedContig_2911-snap-gene-0.2-mRNA-1"/>
    </source>
</evidence>
<proteinExistence type="predicted"/>
<feature type="region of interest" description="Disordered" evidence="1">
    <location>
        <begin position="1"/>
        <end position="25"/>
    </location>
</feature>
<feature type="compositionally biased region" description="Low complexity" evidence="1">
    <location>
        <begin position="1"/>
        <end position="20"/>
    </location>
</feature>
<organism evidence="2">
    <name type="scientific">Wuchereria bancrofti</name>
    <dbReference type="NCBI Taxonomy" id="6293"/>
    <lineage>
        <taxon>Eukaryota</taxon>
        <taxon>Metazoa</taxon>
        <taxon>Ecdysozoa</taxon>
        <taxon>Nematoda</taxon>
        <taxon>Chromadorea</taxon>
        <taxon>Rhabditida</taxon>
        <taxon>Spirurina</taxon>
        <taxon>Spiruromorpha</taxon>
        <taxon>Filarioidea</taxon>
        <taxon>Onchocercidae</taxon>
        <taxon>Wuchereria</taxon>
    </lineage>
</organism>
<evidence type="ECO:0000256" key="1">
    <source>
        <dbReference type="SAM" id="MobiDB-lite"/>
    </source>
</evidence>
<dbReference type="AlphaFoldDB" id="A0A1I8EL85"/>
<sequence length="185" mass="21129">MSAIASSSTVVVNGSNSNSSIICNNPPKRRSGTFRVLAEDYSQFTLGDEFDNDFHQILTDCERYPLEFEPILDEPLIDRFNNKKLNKDTLKGSYVSHHQKEISRLTDEVEIDGDSASDELDLLPPLPPSSGSRRKFPKWKIKFPNWLLCRNPRVPIKCIIISIIFKCVKFSLKKQKTMPSKIELL</sequence>
<name>A0A1I8EL85_WUCBA</name>
<reference evidence="2" key="1">
    <citation type="submission" date="2016-11" db="UniProtKB">
        <authorList>
            <consortium name="WormBaseParasite"/>
        </authorList>
    </citation>
    <scope>IDENTIFICATION</scope>
    <source>
        <strain evidence="2">pt0022</strain>
    </source>
</reference>
<accession>A0A1I8EL85</accession>
<dbReference type="WBParaSite" id="maker-PairedContig_2911-snap-gene-0.2-mRNA-1">
    <property type="protein sequence ID" value="maker-PairedContig_2911-snap-gene-0.2-mRNA-1"/>
    <property type="gene ID" value="maker-PairedContig_2911-snap-gene-0.2"/>
</dbReference>